<keyword evidence="3" id="KW-1185">Reference proteome</keyword>
<dbReference type="AlphaFoldDB" id="A0AAD2DJ50"/>
<protein>
    <submittedName>
        <fullName evidence="2">Uncharacterized protein</fullName>
    </submittedName>
</protein>
<dbReference type="EMBL" id="OU503036">
    <property type="protein sequence ID" value="CAI9753251.1"/>
    <property type="molecule type" value="Genomic_DNA"/>
</dbReference>
<name>A0AAD2DJ50_9LAMI</name>
<sequence>MESWRPKYRKSGKTEANAPCKKHPKHRQSPGVCSICLREKLSQLSTNSSSHSKVLSSLSSSYLSSLSSSSNISSYSSPVNGSSFRMASVARGSMSSLKSTGKDVLKKSRSMAFFLQRQKDVDNNGKSKSGFWWKLLHPRNKGLTHSRTVRERVINGDM</sequence>
<feature type="compositionally biased region" description="Basic residues" evidence="1">
    <location>
        <begin position="1"/>
        <end position="11"/>
    </location>
</feature>
<dbReference type="InterPro" id="IPR008004">
    <property type="entry name" value="OCTOPUS-like"/>
</dbReference>
<evidence type="ECO:0000313" key="3">
    <source>
        <dbReference type="Proteomes" id="UP000834106"/>
    </source>
</evidence>
<evidence type="ECO:0000313" key="2">
    <source>
        <dbReference type="EMBL" id="CAI9753251.1"/>
    </source>
</evidence>
<feature type="region of interest" description="Disordered" evidence="1">
    <location>
        <begin position="1"/>
        <end position="32"/>
    </location>
</feature>
<gene>
    <name evidence="2" type="ORF">FPE_LOCUS682</name>
</gene>
<dbReference type="PANTHER" id="PTHR34046">
    <property type="entry name" value="OS06G0218800 PROTEIN"/>
    <property type="match status" value="1"/>
</dbReference>
<evidence type="ECO:0000256" key="1">
    <source>
        <dbReference type="SAM" id="MobiDB-lite"/>
    </source>
</evidence>
<dbReference type="Proteomes" id="UP000834106">
    <property type="component" value="Chromosome 1"/>
</dbReference>
<reference evidence="2" key="1">
    <citation type="submission" date="2023-05" db="EMBL/GenBank/DDBJ databases">
        <authorList>
            <person name="Huff M."/>
        </authorList>
    </citation>
    <scope>NUCLEOTIDE SEQUENCE</scope>
</reference>
<proteinExistence type="predicted"/>
<dbReference type="PANTHER" id="PTHR34046:SF7">
    <property type="entry name" value="DUF740 FAMILY PROTEIN"/>
    <property type="match status" value="1"/>
</dbReference>
<organism evidence="2 3">
    <name type="scientific">Fraxinus pennsylvanica</name>
    <dbReference type="NCBI Taxonomy" id="56036"/>
    <lineage>
        <taxon>Eukaryota</taxon>
        <taxon>Viridiplantae</taxon>
        <taxon>Streptophyta</taxon>
        <taxon>Embryophyta</taxon>
        <taxon>Tracheophyta</taxon>
        <taxon>Spermatophyta</taxon>
        <taxon>Magnoliopsida</taxon>
        <taxon>eudicotyledons</taxon>
        <taxon>Gunneridae</taxon>
        <taxon>Pentapetalae</taxon>
        <taxon>asterids</taxon>
        <taxon>lamiids</taxon>
        <taxon>Lamiales</taxon>
        <taxon>Oleaceae</taxon>
        <taxon>Oleeae</taxon>
        <taxon>Fraxinus</taxon>
    </lineage>
</organism>
<dbReference type="Pfam" id="PF05340">
    <property type="entry name" value="DUF740"/>
    <property type="match status" value="1"/>
</dbReference>
<accession>A0AAD2DJ50</accession>